<keyword evidence="5 6" id="KW-0539">Nucleus</keyword>
<keyword evidence="3 6" id="KW-0240">DNA-directed RNA polymerase</keyword>
<comment type="subcellular location">
    <subcellularLocation>
        <location evidence="1 6">Nucleus</location>
    </subcellularLocation>
</comment>
<name>A0ABD3B5M4_9GENT</name>
<comment type="caution">
    <text evidence="8">The sequence shown here is derived from an EMBL/GenBank/DDBJ whole genome shotgun (WGS) entry which is preliminary data.</text>
</comment>
<evidence type="ECO:0000256" key="2">
    <source>
        <dbReference type="ARBA" id="ARBA00009307"/>
    </source>
</evidence>
<dbReference type="GO" id="GO:0006352">
    <property type="term" value="P:DNA-templated transcription initiation"/>
    <property type="evidence" value="ECO:0007669"/>
    <property type="project" value="UniProtKB-UniRule"/>
</dbReference>
<dbReference type="InterPro" id="IPR045113">
    <property type="entry name" value="Rpb7-like"/>
</dbReference>
<evidence type="ECO:0000256" key="1">
    <source>
        <dbReference type="ARBA" id="ARBA00004123"/>
    </source>
</evidence>
<comment type="function">
    <text evidence="6">DNA-dependent RNA polymerase which catalyzes the transcription of DNA into RNA using the four ribonucleoside triphosphates as substrates.</text>
</comment>
<organism evidence="8 9">
    <name type="scientific">Cinchona calisaya</name>
    <dbReference type="NCBI Taxonomy" id="153742"/>
    <lineage>
        <taxon>Eukaryota</taxon>
        <taxon>Viridiplantae</taxon>
        <taxon>Streptophyta</taxon>
        <taxon>Embryophyta</taxon>
        <taxon>Tracheophyta</taxon>
        <taxon>Spermatophyta</taxon>
        <taxon>Magnoliopsida</taxon>
        <taxon>eudicotyledons</taxon>
        <taxon>Gunneridae</taxon>
        <taxon>Pentapetalae</taxon>
        <taxon>asterids</taxon>
        <taxon>lamiids</taxon>
        <taxon>Gentianales</taxon>
        <taxon>Rubiaceae</taxon>
        <taxon>Cinchonoideae</taxon>
        <taxon>Cinchoneae</taxon>
        <taxon>Cinchona</taxon>
    </lineage>
</organism>
<proteinExistence type="inferred from homology"/>
<evidence type="ECO:0000313" key="9">
    <source>
        <dbReference type="Proteomes" id="UP001630127"/>
    </source>
</evidence>
<evidence type="ECO:0000256" key="6">
    <source>
        <dbReference type="RuleBase" id="RU369086"/>
    </source>
</evidence>
<dbReference type="InterPro" id="IPR036898">
    <property type="entry name" value="RNA_pol_Rpb7-like_N_sf"/>
</dbReference>
<dbReference type="EMBL" id="JBJUIK010000001">
    <property type="protein sequence ID" value="KAL3538633.1"/>
    <property type="molecule type" value="Genomic_DNA"/>
</dbReference>
<reference evidence="8 9" key="1">
    <citation type="submission" date="2024-11" db="EMBL/GenBank/DDBJ databases">
        <title>A near-complete genome assembly of Cinchona calisaya.</title>
        <authorList>
            <person name="Lian D.C."/>
            <person name="Zhao X.W."/>
            <person name="Wei L."/>
        </authorList>
    </citation>
    <scope>NUCLEOTIDE SEQUENCE [LARGE SCALE GENOMIC DNA]</scope>
    <source>
        <tissue evidence="8">Nenye</tissue>
    </source>
</reference>
<comment type="similarity">
    <text evidence="2">Belongs to the eukaryotic RPB7/RPC8 RNA polymerase subunit family.</text>
</comment>
<dbReference type="AlphaFoldDB" id="A0ABD3B5M4"/>
<evidence type="ECO:0000256" key="4">
    <source>
        <dbReference type="ARBA" id="ARBA00023163"/>
    </source>
</evidence>
<dbReference type="Proteomes" id="UP001630127">
    <property type="component" value="Unassembled WGS sequence"/>
</dbReference>
<dbReference type="FunFam" id="3.30.1490.120:FF:000001">
    <property type="entry name" value="DNA-directed RNA polymerase II subunit RPB7"/>
    <property type="match status" value="1"/>
</dbReference>
<dbReference type="SUPFAM" id="SSF88798">
    <property type="entry name" value="N-terminal, heterodimerisation domain of RBP7 (RpoE)"/>
    <property type="match status" value="1"/>
</dbReference>
<dbReference type="SUPFAM" id="SSF50249">
    <property type="entry name" value="Nucleic acid-binding proteins"/>
    <property type="match status" value="1"/>
</dbReference>
<dbReference type="FunFam" id="2.40.50.140:FF:000043">
    <property type="entry name" value="DNA-directed RNA polymerase II subunit RPB7"/>
    <property type="match status" value="1"/>
</dbReference>
<evidence type="ECO:0000256" key="3">
    <source>
        <dbReference type="ARBA" id="ARBA00022478"/>
    </source>
</evidence>
<evidence type="ECO:0000313" key="8">
    <source>
        <dbReference type="EMBL" id="KAL3538633.1"/>
    </source>
</evidence>
<dbReference type="Gene3D" id="3.30.1490.120">
    <property type="entry name" value="RNA polymerase Rpb7-like, N-terminal domain"/>
    <property type="match status" value="1"/>
</dbReference>
<dbReference type="PANTHER" id="PTHR12709">
    <property type="entry name" value="DNA-DIRECTED RNA POLYMERASE II, III"/>
    <property type="match status" value="1"/>
</dbReference>
<dbReference type="InterPro" id="IPR005576">
    <property type="entry name" value="Rpb7-like_N"/>
</dbReference>
<dbReference type="Pfam" id="PF03876">
    <property type="entry name" value="SHS2_Rpb7-N"/>
    <property type="match status" value="1"/>
</dbReference>
<dbReference type="InterPro" id="IPR012340">
    <property type="entry name" value="NA-bd_OB-fold"/>
</dbReference>
<keyword evidence="9" id="KW-1185">Reference proteome</keyword>
<dbReference type="GO" id="GO:0055029">
    <property type="term" value="C:nuclear DNA-directed RNA polymerase complex"/>
    <property type="evidence" value="ECO:0007669"/>
    <property type="project" value="UniProtKB-ARBA"/>
</dbReference>
<evidence type="ECO:0000256" key="5">
    <source>
        <dbReference type="ARBA" id="ARBA00023242"/>
    </source>
</evidence>
<feature type="domain" description="RNA polymerase Rpb7-like N-terminal" evidence="7">
    <location>
        <begin position="8"/>
        <end position="68"/>
    </location>
</feature>
<sequence>MFLQSKLSWNVIIPPENLDSNGIALQKAIVVRLMDDFATKKATKDLGYLLAITTLDKVGEGKIRERSGDVIFPVDFTCITFKVFKGEVLEGTVHKIFKHGVFLRTGPMDKVYLSHQKMPDYRYVPGENPIFISETSKIEKGVTVRYVVIGEKYVEAEGDFQAVVGLDGDFLGPV</sequence>
<protein>
    <recommendedName>
        <fullName evidence="6">DNA-directed RNA polymerase subunit</fullName>
    </recommendedName>
</protein>
<dbReference type="PANTHER" id="PTHR12709:SF3">
    <property type="entry name" value="DNA-DIRECTED RNA POLYMERASE V SUBUNIT 7"/>
    <property type="match status" value="1"/>
</dbReference>
<accession>A0ABD3B5M4</accession>
<evidence type="ECO:0000259" key="7">
    <source>
        <dbReference type="Pfam" id="PF03876"/>
    </source>
</evidence>
<keyword evidence="4 6" id="KW-0804">Transcription</keyword>
<dbReference type="Gene3D" id="2.40.50.140">
    <property type="entry name" value="Nucleic acid-binding proteins"/>
    <property type="match status" value="1"/>
</dbReference>
<gene>
    <name evidence="8" type="ORF">ACH5RR_001999</name>
</gene>